<keyword evidence="2" id="KW-1185">Reference proteome</keyword>
<gene>
    <name evidence="1" type="ORF">FC96_GL000503</name>
</gene>
<dbReference type="EMBL" id="AZCX01000001">
    <property type="protein sequence ID" value="KRK49570.1"/>
    <property type="molecule type" value="Genomic_DNA"/>
</dbReference>
<dbReference type="RefSeq" id="WP_056941871.1">
    <property type="nucleotide sequence ID" value="NZ_AZCX01000001.1"/>
</dbReference>
<evidence type="ECO:0000313" key="1">
    <source>
        <dbReference type="EMBL" id="KRK49570.1"/>
    </source>
</evidence>
<sequence>MITRISITFGTKAVLETVIKKYPDRQMLLLDTSEKGDQLALLDVSGQPSVFASPVHYDIKLHRGTAEWRGFFNFMYFNNLSPEDQKTFNAKASQFVKSQPMPDGMRAVYFMKEEKNRSNNIIFSIWDSADDYLTWKRTASFTPFSYFTGPLNNFHAASYHQVNG</sequence>
<keyword evidence="1" id="KW-0503">Monooxygenase</keyword>
<reference evidence="1 2" key="1">
    <citation type="journal article" date="2015" name="Genome Announc.">
        <title>Expanding the biotechnology potential of lactobacilli through comparative genomics of 213 strains and associated genera.</title>
        <authorList>
            <person name="Sun Z."/>
            <person name="Harris H.M."/>
            <person name="McCann A."/>
            <person name="Guo C."/>
            <person name="Argimon S."/>
            <person name="Zhang W."/>
            <person name="Yang X."/>
            <person name="Jeffery I.B."/>
            <person name="Cooney J.C."/>
            <person name="Kagawa T.F."/>
            <person name="Liu W."/>
            <person name="Song Y."/>
            <person name="Salvetti E."/>
            <person name="Wrobel A."/>
            <person name="Rasinkangas P."/>
            <person name="Parkhill J."/>
            <person name="Rea M.C."/>
            <person name="O'Sullivan O."/>
            <person name="Ritari J."/>
            <person name="Douillard F.P."/>
            <person name="Paul Ross R."/>
            <person name="Yang R."/>
            <person name="Briner A.E."/>
            <person name="Felis G.E."/>
            <person name="de Vos W.M."/>
            <person name="Barrangou R."/>
            <person name="Klaenhammer T.R."/>
            <person name="Caufield P.W."/>
            <person name="Cui Y."/>
            <person name="Zhang H."/>
            <person name="O'Toole P.W."/>
        </authorList>
    </citation>
    <scope>NUCLEOTIDE SEQUENCE [LARGE SCALE GENOMIC DNA]</scope>
    <source>
        <strain evidence="1 2">JCM 15530</strain>
    </source>
</reference>
<dbReference type="GO" id="GO:0004497">
    <property type="term" value="F:monooxygenase activity"/>
    <property type="evidence" value="ECO:0007669"/>
    <property type="project" value="UniProtKB-KW"/>
</dbReference>
<protein>
    <submittedName>
        <fullName evidence="1">Monooxygenase</fullName>
    </submittedName>
</protein>
<proteinExistence type="predicted"/>
<dbReference type="PATRIC" id="fig|1302272.5.peg.501"/>
<organism evidence="1 2">
    <name type="scientific">Secundilactobacillus kimchicus JCM 15530</name>
    <dbReference type="NCBI Taxonomy" id="1302272"/>
    <lineage>
        <taxon>Bacteria</taxon>
        <taxon>Bacillati</taxon>
        <taxon>Bacillota</taxon>
        <taxon>Bacilli</taxon>
        <taxon>Lactobacillales</taxon>
        <taxon>Lactobacillaceae</taxon>
        <taxon>Secundilactobacillus</taxon>
    </lineage>
</organism>
<evidence type="ECO:0000313" key="2">
    <source>
        <dbReference type="Proteomes" id="UP000050911"/>
    </source>
</evidence>
<name>A0A0R1I146_9LACO</name>
<dbReference type="Proteomes" id="UP000050911">
    <property type="component" value="Unassembled WGS sequence"/>
</dbReference>
<keyword evidence="1" id="KW-0560">Oxidoreductase</keyword>
<accession>A0A0R1I146</accession>
<dbReference type="OrthoDB" id="2157140at2"/>
<comment type="caution">
    <text evidence="1">The sequence shown here is derived from an EMBL/GenBank/DDBJ whole genome shotgun (WGS) entry which is preliminary data.</text>
</comment>
<dbReference type="Gene3D" id="3.30.70.100">
    <property type="match status" value="1"/>
</dbReference>
<dbReference type="STRING" id="1302272.FC96_GL000503"/>
<dbReference type="AlphaFoldDB" id="A0A0R1I146"/>